<evidence type="ECO:0000313" key="2">
    <source>
        <dbReference type="Proteomes" id="UP000257109"/>
    </source>
</evidence>
<protein>
    <recommendedName>
        <fullName evidence="3">Retrovirus-related Pol polyprotein from transposon TNT 1-94</fullName>
    </recommendedName>
</protein>
<evidence type="ECO:0008006" key="3">
    <source>
        <dbReference type="Google" id="ProtNLM"/>
    </source>
</evidence>
<accession>A0A371FQ76</accession>
<evidence type="ECO:0000313" key="1">
    <source>
        <dbReference type="EMBL" id="RDX80458.1"/>
    </source>
</evidence>
<organism evidence="1 2">
    <name type="scientific">Mucuna pruriens</name>
    <name type="common">Velvet bean</name>
    <name type="synonym">Dolichos pruriens</name>
    <dbReference type="NCBI Taxonomy" id="157652"/>
    <lineage>
        <taxon>Eukaryota</taxon>
        <taxon>Viridiplantae</taxon>
        <taxon>Streptophyta</taxon>
        <taxon>Embryophyta</taxon>
        <taxon>Tracheophyta</taxon>
        <taxon>Spermatophyta</taxon>
        <taxon>Magnoliopsida</taxon>
        <taxon>eudicotyledons</taxon>
        <taxon>Gunneridae</taxon>
        <taxon>Pentapetalae</taxon>
        <taxon>rosids</taxon>
        <taxon>fabids</taxon>
        <taxon>Fabales</taxon>
        <taxon>Fabaceae</taxon>
        <taxon>Papilionoideae</taxon>
        <taxon>50 kb inversion clade</taxon>
        <taxon>NPAAA clade</taxon>
        <taxon>indigoferoid/millettioid clade</taxon>
        <taxon>Phaseoleae</taxon>
        <taxon>Mucuna</taxon>
    </lineage>
</organism>
<dbReference type="Proteomes" id="UP000257109">
    <property type="component" value="Unassembled WGS sequence"/>
</dbReference>
<comment type="caution">
    <text evidence="1">The sequence shown here is derived from an EMBL/GenBank/DDBJ whole genome shotgun (WGS) entry which is preliminary data.</text>
</comment>
<proteinExistence type="predicted"/>
<dbReference type="AlphaFoldDB" id="A0A371FQ76"/>
<keyword evidence="2" id="KW-1185">Reference proteome</keyword>
<feature type="non-terminal residue" evidence="1">
    <location>
        <position position="1"/>
    </location>
</feature>
<dbReference type="EMBL" id="QJKJ01008219">
    <property type="protein sequence ID" value="RDX80458.1"/>
    <property type="molecule type" value="Genomic_DNA"/>
</dbReference>
<name>A0A371FQ76_MUCPR</name>
<feature type="non-terminal residue" evidence="1">
    <location>
        <position position="156"/>
    </location>
</feature>
<dbReference type="STRING" id="157652.A0A371FQ76"/>
<dbReference type="OrthoDB" id="1645289at2759"/>
<sequence>IATIPLSRYPSSRVGRSTSLSGINYYVRDRPAKKLWFSQEHYAKSVLQRFHMENAKAMSTALANHFKLSSRHSPSNEAEKTNMNKVPYAYVVGSLIYAMVCTRPDIVHVGIVSKFLSNPGDKPTLVGYLDSDIVGDIDSKKSTLGYFIKFVGGAVA</sequence>
<gene>
    <name evidence="1" type="ORF">CR513_38996</name>
</gene>
<reference evidence="1" key="1">
    <citation type="submission" date="2018-05" db="EMBL/GenBank/DDBJ databases">
        <title>Draft genome of Mucuna pruriens seed.</title>
        <authorList>
            <person name="Nnadi N.E."/>
            <person name="Vos R."/>
            <person name="Hasami M.H."/>
            <person name="Devisetty U.K."/>
            <person name="Aguiy J.C."/>
        </authorList>
    </citation>
    <scope>NUCLEOTIDE SEQUENCE [LARGE SCALE GENOMIC DNA]</scope>
    <source>
        <strain evidence="1">JCA_2017</strain>
    </source>
</reference>